<dbReference type="InterPro" id="IPR001005">
    <property type="entry name" value="SANT/Myb"/>
</dbReference>
<dbReference type="InterPro" id="IPR046955">
    <property type="entry name" value="PHR1-like"/>
</dbReference>
<dbReference type="InterPro" id="IPR025756">
    <property type="entry name" value="Myb_CC_LHEQLE"/>
</dbReference>
<dbReference type="FunFam" id="1.10.10.60:FF:000002">
    <property type="entry name" value="Myb family transcription factor"/>
    <property type="match status" value="1"/>
</dbReference>
<keyword evidence="3" id="KW-0539">Nucleus</keyword>
<proteinExistence type="predicted"/>
<dbReference type="NCBIfam" id="TIGR01557">
    <property type="entry name" value="myb_SHAQKYF"/>
    <property type="match status" value="1"/>
</dbReference>
<evidence type="ECO:0000313" key="8">
    <source>
        <dbReference type="RefSeq" id="XP_010257629.1"/>
    </source>
</evidence>
<dbReference type="RefSeq" id="XP_010257629.1">
    <property type="nucleotide sequence ID" value="XM_010259327.2"/>
</dbReference>
<dbReference type="InParanoid" id="A0A1U8A6X0"/>
<dbReference type="GeneID" id="104597653"/>
<dbReference type="Pfam" id="PF00249">
    <property type="entry name" value="Myb_DNA-binding"/>
    <property type="match status" value="1"/>
</dbReference>
<sequence length="371" mass="41300">MGMQKMQNQQIGLILSTDAKPRLKWTPELHQRFVVAVTELGGADKATPKALMRVMDVPGLTLYHLKSHLQKYRLGKSQQSESYSDSRQEVFLISMTDLMEADYGDKEVRGGYFSGELIGRTPTPINESLKIAQALQMQMEVQKKLHEQIEVQRHLQLRIEAQGKYLQSVLKKAQETLAGYNSSSLGLEAAKAELSQLASMVDNRCPSSSFSGLTEAGGFSLQEVGKQSMRGMDCSMDSSLTSSDSSGRKDENSQKLESGHPHDCNRHSNAARLMEMYPNEGHLCKSDPSDRLHGQKRSWSTISDDISVDQPTAKRSPTHKEKLGGQCTKLGLTDKLDLNSQYQSEMESGCQEFDLNSRVEEPIYVSKLFGA</sequence>
<dbReference type="GO" id="GO:0003677">
    <property type="term" value="F:DNA binding"/>
    <property type="evidence" value="ECO:0007669"/>
    <property type="project" value="InterPro"/>
</dbReference>
<dbReference type="InterPro" id="IPR009057">
    <property type="entry name" value="Homeodomain-like_sf"/>
</dbReference>
<feature type="region of interest" description="Disordered" evidence="4">
    <location>
        <begin position="226"/>
        <end position="266"/>
    </location>
</feature>
<dbReference type="PANTHER" id="PTHR31499:SF11">
    <property type="entry name" value="MYB FAMILY TRANSCRIPTION FACTOR PHL8"/>
    <property type="match status" value="1"/>
</dbReference>
<dbReference type="SUPFAM" id="SSF46689">
    <property type="entry name" value="Homeodomain-like"/>
    <property type="match status" value="1"/>
</dbReference>
<feature type="domain" description="Myb-like" evidence="5">
    <location>
        <begin position="22"/>
        <end position="73"/>
    </location>
</feature>
<gene>
    <name evidence="8" type="primary">LOC104597653</name>
</gene>
<dbReference type="FunCoup" id="A0A1U8A6X0">
    <property type="interactions" value="127"/>
</dbReference>
<dbReference type="Proteomes" id="UP000189703">
    <property type="component" value="Unplaced"/>
</dbReference>
<dbReference type="PANTHER" id="PTHR31499">
    <property type="entry name" value="MYB FAMILY TRANSCRIPTION FACTOR PHL11"/>
    <property type="match status" value="1"/>
</dbReference>
<keyword evidence="1" id="KW-0805">Transcription regulation</keyword>
<name>A0A1U8A6X0_NELNU</name>
<dbReference type="OMA" id="CKKTENR"/>
<protein>
    <submittedName>
        <fullName evidence="8">Myb family transcription factor PHL8-like isoform X1</fullName>
    </submittedName>
</protein>
<evidence type="ECO:0000256" key="3">
    <source>
        <dbReference type="ARBA" id="ARBA00023242"/>
    </source>
</evidence>
<dbReference type="eggNOG" id="ENOG502QT5C">
    <property type="taxonomic scope" value="Eukaryota"/>
</dbReference>
<keyword evidence="7" id="KW-1185">Reference proteome</keyword>
<organism evidence="7 8">
    <name type="scientific">Nelumbo nucifera</name>
    <name type="common">Sacred lotus</name>
    <dbReference type="NCBI Taxonomy" id="4432"/>
    <lineage>
        <taxon>Eukaryota</taxon>
        <taxon>Viridiplantae</taxon>
        <taxon>Streptophyta</taxon>
        <taxon>Embryophyta</taxon>
        <taxon>Tracheophyta</taxon>
        <taxon>Spermatophyta</taxon>
        <taxon>Magnoliopsida</taxon>
        <taxon>Proteales</taxon>
        <taxon>Nelumbonaceae</taxon>
        <taxon>Nelumbo</taxon>
    </lineage>
</organism>
<keyword evidence="2" id="KW-0804">Transcription</keyword>
<accession>A0A1U8A6X0</accession>
<evidence type="ECO:0000259" key="5">
    <source>
        <dbReference type="Pfam" id="PF00249"/>
    </source>
</evidence>
<evidence type="ECO:0000259" key="6">
    <source>
        <dbReference type="Pfam" id="PF14379"/>
    </source>
</evidence>
<evidence type="ECO:0000256" key="2">
    <source>
        <dbReference type="ARBA" id="ARBA00023163"/>
    </source>
</evidence>
<evidence type="ECO:0000256" key="1">
    <source>
        <dbReference type="ARBA" id="ARBA00023015"/>
    </source>
</evidence>
<dbReference type="GO" id="GO:0003700">
    <property type="term" value="F:DNA-binding transcription factor activity"/>
    <property type="evidence" value="ECO:0007669"/>
    <property type="project" value="InterPro"/>
</dbReference>
<dbReference type="Gene3D" id="1.10.10.60">
    <property type="entry name" value="Homeodomain-like"/>
    <property type="match status" value="1"/>
</dbReference>
<feature type="domain" description="MYB-CC type transcription factor LHEQLE-containing" evidence="6">
    <location>
        <begin position="130"/>
        <end position="176"/>
    </location>
</feature>
<evidence type="ECO:0000256" key="4">
    <source>
        <dbReference type="SAM" id="MobiDB-lite"/>
    </source>
</evidence>
<dbReference type="Pfam" id="PF14379">
    <property type="entry name" value="Myb_CC_LHEQLE"/>
    <property type="match status" value="1"/>
</dbReference>
<feature type="compositionally biased region" description="Basic and acidic residues" evidence="4">
    <location>
        <begin position="246"/>
        <end position="266"/>
    </location>
</feature>
<feature type="compositionally biased region" description="Low complexity" evidence="4">
    <location>
        <begin position="233"/>
        <end position="245"/>
    </location>
</feature>
<dbReference type="InterPro" id="IPR006447">
    <property type="entry name" value="Myb_dom_plants"/>
</dbReference>
<dbReference type="OrthoDB" id="551907at2759"/>
<dbReference type="KEGG" id="nnu:104597653"/>
<dbReference type="AlphaFoldDB" id="A0A1U8A6X0"/>
<reference evidence="8" key="1">
    <citation type="submission" date="2025-08" db="UniProtKB">
        <authorList>
            <consortium name="RefSeq"/>
        </authorList>
    </citation>
    <scope>IDENTIFICATION</scope>
</reference>
<evidence type="ECO:0000313" key="7">
    <source>
        <dbReference type="Proteomes" id="UP000189703"/>
    </source>
</evidence>